<proteinExistence type="predicted"/>
<gene>
    <name evidence="1" type="ORF">CZ787_00310</name>
</gene>
<evidence type="ECO:0000313" key="1">
    <source>
        <dbReference type="EMBL" id="SJN08906.1"/>
    </source>
</evidence>
<dbReference type="PROSITE" id="PS51318">
    <property type="entry name" value="TAT"/>
    <property type="match status" value="1"/>
</dbReference>
<dbReference type="Proteomes" id="UP000196331">
    <property type="component" value="Unassembled WGS sequence"/>
</dbReference>
<reference evidence="1 2" key="1">
    <citation type="submission" date="2017-02" db="EMBL/GenBank/DDBJ databases">
        <authorList>
            <person name="Dridi B."/>
        </authorList>
    </citation>
    <scope>NUCLEOTIDE SEQUENCE [LARGE SCALE GENOMIC DNA]</scope>
    <source>
        <strain evidence="1 2">JB380</strain>
    </source>
</reference>
<dbReference type="EMBL" id="FUKM01000002">
    <property type="protein sequence ID" value="SJN08906.1"/>
    <property type="molecule type" value="Genomic_DNA"/>
</dbReference>
<sequence length="53" mass="5775">MTPTYTRRWLLKIATFTGMSLVLVPVTALLPVANATNVSPTLVNGWLLRASDC</sequence>
<organism evidence="1 2">
    <name type="scientific">Halomonas citrativorans</name>
    <dbReference type="NCBI Taxonomy" id="2742612"/>
    <lineage>
        <taxon>Bacteria</taxon>
        <taxon>Pseudomonadati</taxon>
        <taxon>Pseudomonadota</taxon>
        <taxon>Gammaproteobacteria</taxon>
        <taxon>Oceanospirillales</taxon>
        <taxon>Halomonadaceae</taxon>
        <taxon>Halomonas</taxon>
    </lineage>
</organism>
<name>A0A1R4HN03_9GAMM</name>
<comment type="caution">
    <text evidence="1">The sequence shown here is derived from an EMBL/GenBank/DDBJ whole genome shotgun (WGS) entry which is preliminary data.</text>
</comment>
<dbReference type="AlphaFoldDB" id="A0A1R4HN03"/>
<evidence type="ECO:0000313" key="2">
    <source>
        <dbReference type="Proteomes" id="UP000196331"/>
    </source>
</evidence>
<dbReference type="InterPro" id="IPR006311">
    <property type="entry name" value="TAT_signal"/>
</dbReference>
<protein>
    <submittedName>
        <fullName evidence="1">Uncharacterized protein</fullName>
    </submittedName>
</protein>
<accession>A0A1R4HN03</accession>